<gene>
    <name evidence="9" type="ORF">FHU40_002745</name>
</gene>
<dbReference type="InterPro" id="IPR039425">
    <property type="entry name" value="RNA_pol_sigma-70-like"/>
</dbReference>
<dbReference type="InterPro" id="IPR007627">
    <property type="entry name" value="RNA_pol_sigma70_r2"/>
</dbReference>
<evidence type="ECO:0000256" key="1">
    <source>
        <dbReference type="ARBA" id="ARBA00010641"/>
    </source>
</evidence>
<dbReference type="SUPFAM" id="SSF88946">
    <property type="entry name" value="Sigma2 domain of RNA polymerase sigma factors"/>
    <property type="match status" value="1"/>
</dbReference>
<evidence type="ECO:0000256" key="5">
    <source>
        <dbReference type="ARBA" id="ARBA00023163"/>
    </source>
</evidence>
<dbReference type="SUPFAM" id="SSF88659">
    <property type="entry name" value="Sigma3 and sigma4 domains of RNA polymerase sigma factors"/>
    <property type="match status" value="1"/>
</dbReference>
<dbReference type="GO" id="GO:0003677">
    <property type="term" value="F:DNA binding"/>
    <property type="evidence" value="ECO:0007669"/>
    <property type="project" value="UniProtKB-KW"/>
</dbReference>
<dbReference type="GO" id="GO:0006352">
    <property type="term" value="P:DNA-templated transcription initiation"/>
    <property type="evidence" value="ECO:0007669"/>
    <property type="project" value="InterPro"/>
</dbReference>
<dbReference type="InterPro" id="IPR036388">
    <property type="entry name" value="WH-like_DNA-bd_sf"/>
</dbReference>
<evidence type="ECO:0000256" key="6">
    <source>
        <dbReference type="SAM" id="MobiDB-lite"/>
    </source>
</evidence>
<dbReference type="AlphaFoldDB" id="A0A7W4VX52"/>
<evidence type="ECO:0000259" key="8">
    <source>
        <dbReference type="Pfam" id="PF08281"/>
    </source>
</evidence>
<dbReference type="GO" id="GO:0016987">
    <property type="term" value="F:sigma factor activity"/>
    <property type="evidence" value="ECO:0007669"/>
    <property type="project" value="UniProtKB-KW"/>
</dbReference>
<dbReference type="Gene3D" id="1.10.10.10">
    <property type="entry name" value="Winged helix-like DNA-binding domain superfamily/Winged helix DNA-binding domain"/>
    <property type="match status" value="1"/>
</dbReference>
<dbReference type="Proteomes" id="UP000589626">
    <property type="component" value="Unassembled WGS sequence"/>
</dbReference>
<dbReference type="Pfam" id="PF04542">
    <property type="entry name" value="Sigma70_r2"/>
    <property type="match status" value="1"/>
</dbReference>
<keyword evidence="2" id="KW-0805">Transcription regulation</keyword>
<name>A0A7W4VX52_9ACTN</name>
<feature type="domain" description="RNA polymerase sigma-70 region 2" evidence="7">
    <location>
        <begin position="3"/>
        <end position="57"/>
    </location>
</feature>
<keyword evidence="3" id="KW-0731">Sigma factor</keyword>
<keyword evidence="10" id="KW-1185">Reference proteome</keyword>
<comment type="caution">
    <text evidence="9">The sequence shown here is derived from an EMBL/GenBank/DDBJ whole genome shotgun (WGS) entry which is preliminary data.</text>
</comment>
<comment type="similarity">
    <text evidence="1">Belongs to the sigma-70 factor family. ECF subfamily.</text>
</comment>
<dbReference type="Gene3D" id="1.10.1740.10">
    <property type="match status" value="1"/>
</dbReference>
<evidence type="ECO:0000259" key="7">
    <source>
        <dbReference type="Pfam" id="PF04542"/>
    </source>
</evidence>
<evidence type="ECO:0000313" key="10">
    <source>
        <dbReference type="Proteomes" id="UP000589626"/>
    </source>
</evidence>
<dbReference type="InterPro" id="IPR013249">
    <property type="entry name" value="RNA_pol_sigma70_r4_t2"/>
</dbReference>
<evidence type="ECO:0000256" key="2">
    <source>
        <dbReference type="ARBA" id="ARBA00023015"/>
    </source>
</evidence>
<organism evidence="9 10">
    <name type="scientific">Nocardioides soli</name>
    <dbReference type="NCBI Taxonomy" id="1036020"/>
    <lineage>
        <taxon>Bacteria</taxon>
        <taxon>Bacillati</taxon>
        <taxon>Actinomycetota</taxon>
        <taxon>Actinomycetes</taxon>
        <taxon>Propionibacteriales</taxon>
        <taxon>Nocardioidaceae</taxon>
        <taxon>Nocardioides</taxon>
    </lineage>
</organism>
<dbReference type="InterPro" id="IPR013325">
    <property type="entry name" value="RNA_pol_sigma_r2"/>
</dbReference>
<dbReference type="PANTHER" id="PTHR43133">
    <property type="entry name" value="RNA POLYMERASE ECF-TYPE SIGMA FACTO"/>
    <property type="match status" value="1"/>
</dbReference>
<keyword evidence="4" id="KW-0238">DNA-binding</keyword>
<dbReference type="PANTHER" id="PTHR43133:SF8">
    <property type="entry name" value="RNA POLYMERASE SIGMA FACTOR HI_1459-RELATED"/>
    <property type="match status" value="1"/>
</dbReference>
<evidence type="ECO:0000256" key="4">
    <source>
        <dbReference type="ARBA" id="ARBA00023125"/>
    </source>
</evidence>
<dbReference type="Pfam" id="PF08281">
    <property type="entry name" value="Sigma70_r4_2"/>
    <property type="match status" value="1"/>
</dbReference>
<accession>A0A7W4VX52</accession>
<dbReference type="EMBL" id="JACHWR010000002">
    <property type="protein sequence ID" value="MBB3042927.1"/>
    <property type="molecule type" value="Genomic_DNA"/>
</dbReference>
<feature type="domain" description="RNA polymerase sigma factor 70 region 4 type 2" evidence="8">
    <location>
        <begin position="86"/>
        <end position="138"/>
    </location>
</feature>
<proteinExistence type="inferred from homology"/>
<feature type="region of interest" description="Disordered" evidence="6">
    <location>
        <begin position="140"/>
        <end position="159"/>
    </location>
</feature>
<protein>
    <submittedName>
        <fullName evidence="9">RNA polymerase sigma-70 factor (ECF subfamily)</fullName>
    </submittedName>
</protein>
<dbReference type="InterPro" id="IPR013324">
    <property type="entry name" value="RNA_pol_sigma_r3/r4-like"/>
</dbReference>
<keyword evidence="5" id="KW-0804">Transcription</keyword>
<evidence type="ECO:0000256" key="3">
    <source>
        <dbReference type="ARBA" id="ARBA00023082"/>
    </source>
</evidence>
<reference evidence="9 10" key="1">
    <citation type="submission" date="2020-08" db="EMBL/GenBank/DDBJ databases">
        <title>Sequencing the genomes of 1000 actinobacteria strains.</title>
        <authorList>
            <person name="Klenk H.-P."/>
        </authorList>
    </citation>
    <scope>NUCLEOTIDE SEQUENCE [LARGE SCALE GENOMIC DNA]</scope>
    <source>
        <strain evidence="9 10">DSM 105498</strain>
    </source>
</reference>
<evidence type="ECO:0000313" key="9">
    <source>
        <dbReference type="EMBL" id="MBB3042927.1"/>
    </source>
</evidence>
<sequence length="159" mass="17451">MLAFASRHVGADAAHDVVAETFMIAWRRWDDLPAPPIAWLLVAARKVIQNRVRAHRRSRALVDRIALLDGVAAYAADSADAALTRREALERLSLLREQHREALLLVSWDGLTNDQAATVLGITPAAFRRRLSRARAALVAPASPEAADPEPRLPAQELS</sequence>